<evidence type="ECO:0000256" key="4">
    <source>
        <dbReference type="ARBA" id="ARBA00022679"/>
    </source>
</evidence>
<dbReference type="GO" id="GO:0004693">
    <property type="term" value="F:cyclin-dependent protein serine/threonine kinase activity"/>
    <property type="evidence" value="ECO:0007669"/>
    <property type="project" value="TreeGrafter"/>
</dbReference>
<dbReference type="InterPro" id="IPR011009">
    <property type="entry name" value="Kinase-like_dom_sf"/>
</dbReference>
<sequence length="314" mass="35739">MIHIPQRLKSRTNCLRLADFTLNHHSLISHRHISTYITYSQETGEIVALKSIRLDNEDEGVPCTAIREISLLKELKHPNIVRLHDVLHADKRLTLVFEYCDQDLKKYLDECAGDIGVMTMKSFLFQLLRGIAFCHEHRILHRDLKPQNLLINKRGELKLADFGLARAFGIPVRAYSHEVVTLWYRAPDVLLGSRRYSTSIDIWSAGCIFAEMAMGGRPLFPGSSTLDQLMRIFKVLGTPNEEIWPGVSSLPEWKPDFSVCRRVPLSSVVTTVDSYGIDLLARMLMYLPDARISADDAMCHPYFSDLQANVRAMA</sequence>
<dbReference type="GO" id="GO:0005524">
    <property type="term" value="F:ATP binding"/>
    <property type="evidence" value="ECO:0007669"/>
    <property type="project" value="UniProtKB-KW"/>
</dbReference>
<dbReference type="PROSITE" id="PS50011">
    <property type="entry name" value="PROTEIN_KINASE_DOM"/>
    <property type="match status" value="1"/>
</dbReference>
<evidence type="ECO:0000256" key="7">
    <source>
        <dbReference type="ARBA" id="ARBA00022840"/>
    </source>
</evidence>
<dbReference type="Proteomes" id="UP000008743">
    <property type="component" value="Unassembled WGS sequence"/>
</dbReference>
<dbReference type="GO" id="GO:0005634">
    <property type="term" value="C:nucleus"/>
    <property type="evidence" value="ECO:0007669"/>
    <property type="project" value="TreeGrafter"/>
</dbReference>
<dbReference type="GO" id="GO:0005737">
    <property type="term" value="C:cytoplasm"/>
    <property type="evidence" value="ECO:0007669"/>
    <property type="project" value="TreeGrafter"/>
</dbReference>
<dbReference type="FunCoup" id="A0A0D2TZJ0">
    <property type="interactions" value="218"/>
</dbReference>
<dbReference type="InterPro" id="IPR050108">
    <property type="entry name" value="CDK"/>
</dbReference>
<keyword evidence="5" id="KW-0547">Nucleotide-binding</keyword>
<evidence type="ECO:0000313" key="12">
    <source>
        <dbReference type="Proteomes" id="UP000008743"/>
    </source>
</evidence>
<dbReference type="PROSITE" id="PS00108">
    <property type="entry name" value="PROTEIN_KINASE_ST"/>
    <property type="match status" value="1"/>
</dbReference>
<proteinExistence type="inferred from homology"/>
<keyword evidence="8" id="KW-0131">Cell cycle</keyword>
<keyword evidence="7" id="KW-0067">ATP-binding</keyword>
<keyword evidence="4" id="KW-0808">Transferase</keyword>
<dbReference type="STRING" id="595528.A0A0D2TZJ0"/>
<accession>A0A0D2TZJ0</accession>
<keyword evidence="6 11" id="KW-0418">Kinase</keyword>
<keyword evidence="3" id="KW-0132">Cell division</keyword>
<dbReference type="Gene3D" id="1.10.510.10">
    <property type="entry name" value="Transferase(Phosphotransferase) domain 1"/>
    <property type="match status" value="1"/>
</dbReference>
<dbReference type="InterPro" id="IPR000719">
    <property type="entry name" value="Prot_kinase_dom"/>
</dbReference>
<dbReference type="PANTHER" id="PTHR24056">
    <property type="entry name" value="CELL DIVISION PROTEIN KINASE"/>
    <property type="match status" value="1"/>
</dbReference>
<reference evidence="12" key="1">
    <citation type="submission" date="2011-02" db="EMBL/GenBank/DDBJ databases">
        <title>The Genome Sequence of Capsaspora owczarzaki ATCC 30864.</title>
        <authorList>
            <person name="Russ C."/>
            <person name="Cuomo C."/>
            <person name="Burger G."/>
            <person name="Gray M.W."/>
            <person name="Holland P.W.H."/>
            <person name="King N."/>
            <person name="Lang F.B.F."/>
            <person name="Roger A.J."/>
            <person name="Ruiz-Trillo I."/>
            <person name="Young S.K."/>
            <person name="Zeng Q."/>
            <person name="Gargeya S."/>
            <person name="Alvarado L."/>
            <person name="Berlin A."/>
            <person name="Chapman S.B."/>
            <person name="Chen Z."/>
            <person name="Freedman E."/>
            <person name="Gellesch M."/>
            <person name="Goldberg J."/>
            <person name="Griggs A."/>
            <person name="Gujja S."/>
            <person name="Heilman E."/>
            <person name="Heiman D."/>
            <person name="Howarth C."/>
            <person name="Mehta T."/>
            <person name="Neiman D."/>
            <person name="Pearson M."/>
            <person name="Roberts A."/>
            <person name="Saif S."/>
            <person name="Shea T."/>
            <person name="Shenoy N."/>
            <person name="Sisk P."/>
            <person name="Stolte C."/>
            <person name="Sykes S."/>
            <person name="White J."/>
            <person name="Yandava C."/>
            <person name="Haas B."/>
            <person name="Nusbaum C."/>
            <person name="Birren B."/>
        </authorList>
    </citation>
    <scope>NUCLEOTIDE SEQUENCE</scope>
    <source>
        <strain evidence="12">ATCC 30864</strain>
    </source>
</reference>
<dbReference type="Pfam" id="PF00069">
    <property type="entry name" value="Pkinase"/>
    <property type="match status" value="1"/>
</dbReference>
<evidence type="ECO:0000256" key="6">
    <source>
        <dbReference type="ARBA" id="ARBA00022777"/>
    </source>
</evidence>
<dbReference type="InterPro" id="IPR008271">
    <property type="entry name" value="Ser/Thr_kinase_AS"/>
</dbReference>
<dbReference type="SMART" id="SM00220">
    <property type="entry name" value="S_TKc"/>
    <property type="match status" value="1"/>
</dbReference>
<gene>
    <name evidence="11" type="ORF">CAOG_000023</name>
</gene>
<dbReference type="FunFam" id="3.30.200.20:FF:000144">
    <property type="entry name" value="Cyclin-dependent kinase 5"/>
    <property type="match status" value="1"/>
</dbReference>
<dbReference type="SUPFAM" id="SSF56112">
    <property type="entry name" value="Protein kinase-like (PK-like)"/>
    <property type="match status" value="1"/>
</dbReference>
<organism evidence="11 12">
    <name type="scientific">Capsaspora owczarzaki (strain ATCC 30864)</name>
    <dbReference type="NCBI Taxonomy" id="595528"/>
    <lineage>
        <taxon>Eukaryota</taxon>
        <taxon>Filasterea</taxon>
        <taxon>Capsaspora</taxon>
    </lineage>
</organism>
<feature type="domain" description="Protein kinase" evidence="10">
    <location>
        <begin position="1"/>
        <end position="303"/>
    </location>
</feature>
<comment type="similarity">
    <text evidence="1">Belongs to the protein kinase superfamily. CMGC Ser/Thr protein kinase family. CDC2/CDKX subfamily.</text>
</comment>
<evidence type="ECO:0000256" key="1">
    <source>
        <dbReference type="ARBA" id="ARBA00006485"/>
    </source>
</evidence>
<protein>
    <recommendedName>
        <fullName evidence="9">Cell division protein kinase 5</fullName>
    </recommendedName>
</protein>
<dbReference type="eggNOG" id="KOG0662">
    <property type="taxonomic scope" value="Eukaryota"/>
</dbReference>
<dbReference type="PANTHER" id="PTHR24056:SF46">
    <property type="entry name" value="CYCLIN-DEPENDENT KINASE 5"/>
    <property type="match status" value="1"/>
</dbReference>
<dbReference type="Gene3D" id="3.30.200.20">
    <property type="entry name" value="Phosphorylase Kinase, domain 1"/>
    <property type="match status" value="1"/>
</dbReference>
<keyword evidence="12" id="KW-1185">Reference proteome</keyword>
<evidence type="ECO:0000256" key="8">
    <source>
        <dbReference type="ARBA" id="ARBA00023306"/>
    </source>
</evidence>
<name>A0A0D2TZJ0_CAPO3</name>
<evidence type="ECO:0000256" key="3">
    <source>
        <dbReference type="ARBA" id="ARBA00022618"/>
    </source>
</evidence>
<evidence type="ECO:0000256" key="9">
    <source>
        <dbReference type="ARBA" id="ARBA00041295"/>
    </source>
</evidence>
<dbReference type="CDD" id="cd07829">
    <property type="entry name" value="STKc_CDK_like"/>
    <property type="match status" value="1"/>
</dbReference>
<dbReference type="OrthoDB" id="1732493at2759"/>
<evidence type="ECO:0000259" key="10">
    <source>
        <dbReference type="PROSITE" id="PS50011"/>
    </source>
</evidence>
<dbReference type="EMBL" id="KE346360">
    <property type="protein sequence ID" value="KJE88361.1"/>
    <property type="molecule type" value="Genomic_DNA"/>
</dbReference>
<dbReference type="FunFam" id="1.10.510.10:FF:000184">
    <property type="entry name" value="cyclin-dependent kinase 5 homolog"/>
    <property type="match status" value="1"/>
</dbReference>
<dbReference type="InParanoid" id="A0A0D2TZJ0"/>
<dbReference type="PhylomeDB" id="A0A0D2TZJ0"/>
<evidence type="ECO:0000256" key="5">
    <source>
        <dbReference type="ARBA" id="ARBA00022741"/>
    </source>
</evidence>
<dbReference type="GO" id="GO:0051301">
    <property type="term" value="P:cell division"/>
    <property type="evidence" value="ECO:0007669"/>
    <property type="project" value="UniProtKB-KW"/>
</dbReference>
<keyword evidence="2" id="KW-0723">Serine/threonine-protein kinase</keyword>
<evidence type="ECO:0000256" key="2">
    <source>
        <dbReference type="ARBA" id="ARBA00022527"/>
    </source>
</evidence>
<dbReference type="AlphaFoldDB" id="A0A0D2TZJ0"/>
<evidence type="ECO:0000313" key="11">
    <source>
        <dbReference type="EMBL" id="KJE88361.1"/>
    </source>
</evidence>